<dbReference type="Gene3D" id="3.40.50.720">
    <property type="entry name" value="NAD(P)-binding Rossmann-like Domain"/>
    <property type="match status" value="1"/>
</dbReference>
<dbReference type="GO" id="GO:0005737">
    <property type="term" value="C:cytoplasm"/>
    <property type="evidence" value="ECO:0007669"/>
    <property type="project" value="TreeGrafter"/>
</dbReference>
<organism evidence="7">
    <name type="scientific">Cupriavidus pinatubonensis (strain JMP 134 / LMG 1197)</name>
    <name type="common">Cupriavidus necator (strain JMP 134)</name>
    <dbReference type="NCBI Taxonomy" id="264198"/>
    <lineage>
        <taxon>Bacteria</taxon>
        <taxon>Pseudomonadati</taxon>
        <taxon>Pseudomonadota</taxon>
        <taxon>Betaproteobacteria</taxon>
        <taxon>Burkholderiales</taxon>
        <taxon>Burkholderiaceae</taxon>
        <taxon>Cupriavidus</taxon>
    </lineage>
</organism>
<dbReference type="KEGG" id="reu:Reut_B4710"/>
<evidence type="ECO:0000256" key="3">
    <source>
        <dbReference type="ARBA" id="ARBA00022723"/>
    </source>
</evidence>
<dbReference type="InterPro" id="IPR036291">
    <property type="entry name" value="NAD(P)-bd_dom_sf"/>
</dbReference>
<keyword evidence="5" id="KW-0560">Oxidoreductase</keyword>
<gene>
    <name evidence="7" type="ordered locus">Reut_B4710</name>
</gene>
<dbReference type="NCBIfam" id="TIGR02822">
    <property type="entry name" value="adh_fam_2"/>
    <property type="match status" value="1"/>
</dbReference>
<dbReference type="InterPro" id="IPR011032">
    <property type="entry name" value="GroES-like_sf"/>
</dbReference>
<feature type="domain" description="Alcohol dehydrogenase-like N-terminal" evidence="6">
    <location>
        <begin position="28"/>
        <end position="139"/>
    </location>
</feature>
<dbReference type="eggNOG" id="COG1064">
    <property type="taxonomic scope" value="Bacteria"/>
</dbReference>
<comment type="similarity">
    <text evidence="2">Belongs to the zinc-containing alcohol dehydrogenase family.</text>
</comment>
<sequence length="331" mass="34498">MNATMRAMVFDGGSPILADRRVPVPVPGAGEVRIRVAACGVCRTDLHVVDGDLSSPKPALIPGHEIVGRVDALGAGVVGLSIGARVGVPWLGHTCGQCRFCLSGRENLCDAPQFHGYTRDGGYAEYVVADASYCFRIPETYDDEHAAPLLCAGLIGFRTLRSAGDAQRIGIYGFGAAAHIVTQIAVAQGRTVYAFTRPGDQAAQTLATDVGAAWAGSSQDKAPATLDAALIFAPDGALVPAALAAVDKGGTVVCGGIHMSDIPSFPYRLLWEERRIVSVANLTRADGHGLMEAAATWPLHIRTTSYPLSSANAALDDLRAGRLAGAAVLRV</sequence>
<dbReference type="EMBL" id="CP000091">
    <property type="protein sequence ID" value="AAZ64058.1"/>
    <property type="molecule type" value="Genomic_DNA"/>
</dbReference>
<dbReference type="GO" id="GO:0008270">
    <property type="term" value="F:zinc ion binding"/>
    <property type="evidence" value="ECO:0007669"/>
    <property type="project" value="InterPro"/>
</dbReference>
<dbReference type="InterPro" id="IPR013154">
    <property type="entry name" value="ADH-like_N"/>
</dbReference>
<evidence type="ECO:0000256" key="4">
    <source>
        <dbReference type="ARBA" id="ARBA00022833"/>
    </source>
</evidence>
<dbReference type="SUPFAM" id="SSF50129">
    <property type="entry name" value="GroES-like"/>
    <property type="match status" value="1"/>
</dbReference>
<evidence type="ECO:0000259" key="6">
    <source>
        <dbReference type="Pfam" id="PF08240"/>
    </source>
</evidence>
<dbReference type="Pfam" id="PF08240">
    <property type="entry name" value="ADH_N"/>
    <property type="match status" value="1"/>
</dbReference>
<comment type="cofactor">
    <cofactor evidence="1">
        <name>Zn(2+)</name>
        <dbReference type="ChEBI" id="CHEBI:29105"/>
    </cofactor>
</comment>
<evidence type="ECO:0000256" key="5">
    <source>
        <dbReference type="ARBA" id="ARBA00023002"/>
    </source>
</evidence>
<protein>
    <submittedName>
        <fullName evidence="7">Zinc-containing alcohol dehydrogenase superfamily</fullName>
    </submittedName>
</protein>
<dbReference type="AlphaFoldDB" id="Q46S26"/>
<evidence type="ECO:0000256" key="2">
    <source>
        <dbReference type="ARBA" id="ARBA00008072"/>
    </source>
</evidence>
<keyword evidence="4" id="KW-0862">Zinc</keyword>
<dbReference type="PANTHER" id="PTHR42940:SF8">
    <property type="entry name" value="VACUOLAR PROTEIN SORTING-ASSOCIATED PROTEIN 11"/>
    <property type="match status" value="1"/>
</dbReference>
<dbReference type="SUPFAM" id="SSF51735">
    <property type="entry name" value="NAD(P)-binding Rossmann-fold domains"/>
    <property type="match status" value="1"/>
</dbReference>
<keyword evidence="3" id="KW-0479">Metal-binding</keyword>
<dbReference type="GO" id="GO:0004022">
    <property type="term" value="F:alcohol dehydrogenase (NAD+) activity"/>
    <property type="evidence" value="ECO:0007669"/>
    <property type="project" value="TreeGrafter"/>
</dbReference>
<accession>Q46S26</accession>
<dbReference type="CDD" id="cd08298">
    <property type="entry name" value="CAD2"/>
    <property type="match status" value="1"/>
</dbReference>
<proteinExistence type="inferred from homology"/>
<reference evidence="7" key="1">
    <citation type="submission" date="2005-08" db="EMBL/GenBank/DDBJ databases">
        <title>Complete sequence of chromosome 2 of Ralstonia eutropha JMP134.</title>
        <authorList>
            <person name="Copeland A."/>
            <person name="Lucas S."/>
            <person name="Lapidus A."/>
            <person name="Barry K."/>
            <person name="Detter J.C."/>
            <person name="Glavina T."/>
            <person name="Hammon N."/>
            <person name="Israni S."/>
            <person name="Pitluck S."/>
            <person name="Goltsman E."/>
            <person name="Martinez M."/>
            <person name="Schmutz J."/>
            <person name="Larimer F."/>
            <person name="Land M."/>
            <person name="Lykidis A."/>
            <person name="Richardson P."/>
        </authorList>
    </citation>
    <scope>NUCLEOTIDE SEQUENCE [LARGE SCALE GENOMIC DNA]</scope>
    <source>
        <strain evidence="7">JMP134</strain>
    </source>
</reference>
<dbReference type="OrthoDB" id="9771084at2"/>
<dbReference type="HOGENOM" id="CLU_026673_20_7_4"/>
<evidence type="ECO:0000256" key="1">
    <source>
        <dbReference type="ARBA" id="ARBA00001947"/>
    </source>
</evidence>
<dbReference type="PROSITE" id="PS00059">
    <property type="entry name" value="ADH_ZINC"/>
    <property type="match status" value="1"/>
</dbReference>
<dbReference type="Gene3D" id="3.90.180.10">
    <property type="entry name" value="Medium-chain alcohol dehydrogenases, catalytic domain"/>
    <property type="match status" value="1"/>
</dbReference>
<evidence type="ECO:0000313" key="7">
    <source>
        <dbReference type="EMBL" id="AAZ64058.1"/>
    </source>
</evidence>
<dbReference type="PANTHER" id="PTHR42940">
    <property type="entry name" value="ALCOHOL DEHYDROGENASE 1-RELATED"/>
    <property type="match status" value="1"/>
</dbReference>
<dbReference type="STRING" id="264198.Reut_B4710"/>
<dbReference type="InterPro" id="IPR014187">
    <property type="entry name" value="ADH_Zn_typ-2"/>
</dbReference>
<dbReference type="InterPro" id="IPR002328">
    <property type="entry name" value="ADH_Zn_CS"/>
</dbReference>
<name>Q46S26_CUPPJ</name>